<dbReference type="EMBL" id="KV878210">
    <property type="protein sequence ID" value="OJJ39003.1"/>
    <property type="molecule type" value="Genomic_DNA"/>
</dbReference>
<dbReference type="RefSeq" id="XP_040692679.1">
    <property type="nucleotide sequence ID" value="XM_040834155.1"/>
</dbReference>
<organism evidence="1 2">
    <name type="scientific">Aspergillus wentii DTO 134E9</name>
    <dbReference type="NCBI Taxonomy" id="1073089"/>
    <lineage>
        <taxon>Eukaryota</taxon>
        <taxon>Fungi</taxon>
        <taxon>Dikarya</taxon>
        <taxon>Ascomycota</taxon>
        <taxon>Pezizomycotina</taxon>
        <taxon>Eurotiomycetes</taxon>
        <taxon>Eurotiomycetidae</taxon>
        <taxon>Eurotiales</taxon>
        <taxon>Aspergillaceae</taxon>
        <taxon>Aspergillus</taxon>
        <taxon>Aspergillus subgen. Cremei</taxon>
    </lineage>
</organism>
<dbReference type="Proteomes" id="UP000184383">
    <property type="component" value="Unassembled WGS sequence"/>
</dbReference>
<sequence length="151" mass="16703">MTDSIRCHSDGICNALDTKYGREKKKKKSLIIPSLHRICFPEFNKLGIEKGLYQGGTRSTRDFHLLALNLDSGNLVYLSRTFSCSYDRLPNSYSVVAPDQVGSNVKKGCRSTWNNSKFGPIRPAIVHGSLSPAGALLKGLSSRLSLEDWRG</sequence>
<evidence type="ECO:0000313" key="1">
    <source>
        <dbReference type="EMBL" id="OJJ39003.1"/>
    </source>
</evidence>
<dbReference type="AlphaFoldDB" id="A0A1L9RVU9"/>
<dbReference type="GeneID" id="63750003"/>
<dbReference type="VEuPathDB" id="FungiDB:ASPWEDRAFT_351164"/>
<keyword evidence="2" id="KW-1185">Reference proteome</keyword>
<gene>
    <name evidence="1" type="ORF">ASPWEDRAFT_351164</name>
</gene>
<reference evidence="2" key="1">
    <citation type="journal article" date="2017" name="Genome Biol.">
        <title>Comparative genomics reveals high biological diversity and specific adaptations in the industrially and medically important fungal genus Aspergillus.</title>
        <authorList>
            <person name="de Vries R.P."/>
            <person name="Riley R."/>
            <person name="Wiebenga A."/>
            <person name="Aguilar-Osorio G."/>
            <person name="Amillis S."/>
            <person name="Uchima C.A."/>
            <person name="Anderluh G."/>
            <person name="Asadollahi M."/>
            <person name="Askin M."/>
            <person name="Barry K."/>
            <person name="Battaglia E."/>
            <person name="Bayram O."/>
            <person name="Benocci T."/>
            <person name="Braus-Stromeyer S.A."/>
            <person name="Caldana C."/>
            <person name="Canovas D."/>
            <person name="Cerqueira G.C."/>
            <person name="Chen F."/>
            <person name="Chen W."/>
            <person name="Choi C."/>
            <person name="Clum A."/>
            <person name="Dos Santos R.A."/>
            <person name="Damasio A.R."/>
            <person name="Diallinas G."/>
            <person name="Emri T."/>
            <person name="Fekete E."/>
            <person name="Flipphi M."/>
            <person name="Freyberg S."/>
            <person name="Gallo A."/>
            <person name="Gournas C."/>
            <person name="Habgood R."/>
            <person name="Hainaut M."/>
            <person name="Harispe M.L."/>
            <person name="Henrissat B."/>
            <person name="Hilden K.S."/>
            <person name="Hope R."/>
            <person name="Hossain A."/>
            <person name="Karabika E."/>
            <person name="Karaffa L."/>
            <person name="Karanyi Z."/>
            <person name="Krasevec N."/>
            <person name="Kuo A."/>
            <person name="Kusch H."/>
            <person name="LaButti K."/>
            <person name="Lagendijk E.L."/>
            <person name="Lapidus A."/>
            <person name="Levasseur A."/>
            <person name="Lindquist E."/>
            <person name="Lipzen A."/>
            <person name="Logrieco A.F."/>
            <person name="MacCabe A."/>
            <person name="Maekelae M.R."/>
            <person name="Malavazi I."/>
            <person name="Melin P."/>
            <person name="Meyer V."/>
            <person name="Mielnichuk N."/>
            <person name="Miskei M."/>
            <person name="Molnar A.P."/>
            <person name="Mule G."/>
            <person name="Ngan C.Y."/>
            <person name="Orejas M."/>
            <person name="Orosz E."/>
            <person name="Ouedraogo J.P."/>
            <person name="Overkamp K.M."/>
            <person name="Park H.-S."/>
            <person name="Perrone G."/>
            <person name="Piumi F."/>
            <person name="Punt P.J."/>
            <person name="Ram A.F."/>
            <person name="Ramon A."/>
            <person name="Rauscher S."/>
            <person name="Record E."/>
            <person name="Riano-Pachon D.M."/>
            <person name="Robert V."/>
            <person name="Roehrig J."/>
            <person name="Ruller R."/>
            <person name="Salamov A."/>
            <person name="Salih N.S."/>
            <person name="Samson R.A."/>
            <person name="Sandor E."/>
            <person name="Sanguinetti M."/>
            <person name="Schuetze T."/>
            <person name="Sepcic K."/>
            <person name="Shelest E."/>
            <person name="Sherlock G."/>
            <person name="Sophianopoulou V."/>
            <person name="Squina F.M."/>
            <person name="Sun H."/>
            <person name="Susca A."/>
            <person name="Todd R.B."/>
            <person name="Tsang A."/>
            <person name="Unkles S.E."/>
            <person name="van de Wiele N."/>
            <person name="van Rossen-Uffink D."/>
            <person name="Oliveira J.V."/>
            <person name="Vesth T.C."/>
            <person name="Visser J."/>
            <person name="Yu J.-H."/>
            <person name="Zhou M."/>
            <person name="Andersen M.R."/>
            <person name="Archer D.B."/>
            <person name="Baker S.E."/>
            <person name="Benoit I."/>
            <person name="Brakhage A.A."/>
            <person name="Braus G.H."/>
            <person name="Fischer R."/>
            <person name="Frisvad J.C."/>
            <person name="Goldman G.H."/>
            <person name="Houbraken J."/>
            <person name="Oakley B."/>
            <person name="Pocsi I."/>
            <person name="Scazzocchio C."/>
            <person name="Seiboth B."/>
            <person name="vanKuyk P.A."/>
            <person name="Wortman J."/>
            <person name="Dyer P.S."/>
            <person name="Grigoriev I.V."/>
        </authorList>
    </citation>
    <scope>NUCLEOTIDE SEQUENCE [LARGE SCALE GENOMIC DNA]</scope>
    <source>
        <strain evidence="2">DTO 134E9</strain>
    </source>
</reference>
<accession>A0A1L9RVU9</accession>
<proteinExistence type="predicted"/>
<evidence type="ECO:0000313" key="2">
    <source>
        <dbReference type="Proteomes" id="UP000184383"/>
    </source>
</evidence>
<name>A0A1L9RVU9_ASPWE</name>
<protein>
    <submittedName>
        <fullName evidence="1">Uncharacterized protein</fullName>
    </submittedName>
</protein>